<keyword evidence="4" id="KW-1185">Reference proteome</keyword>
<sequence>MTDTPSTGGYDGPPQSPPPPKGWKVPEVIAIAPPRDLPPQNQAAIDAAESRARTFSQGLAVLTAALLFVVLIVLLIRAAS</sequence>
<name>D3Q6K5_STANL</name>
<reference evidence="3 4" key="1">
    <citation type="journal article" date="2009" name="Stand. Genomic Sci.">
        <title>Complete genome sequence of Stackebrandtia nassauensis type strain (LLR-40K-21).</title>
        <authorList>
            <person name="Munk C."/>
            <person name="Lapidus A."/>
            <person name="Copeland A."/>
            <person name="Jando M."/>
            <person name="Mayilraj S."/>
            <person name="Glavina Del Rio T."/>
            <person name="Nolan M."/>
            <person name="Chen F."/>
            <person name="Lucas S."/>
            <person name="Tice H."/>
            <person name="Cheng J.F."/>
            <person name="Han C."/>
            <person name="Detter J.C."/>
            <person name="Bruce D."/>
            <person name="Goodwin L."/>
            <person name="Chain P."/>
            <person name="Pitluck S."/>
            <person name="Goker M."/>
            <person name="Ovchinikova G."/>
            <person name="Pati A."/>
            <person name="Ivanova N."/>
            <person name="Mavromatis K."/>
            <person name="Chen A."/>
            <person name="Palaniappan K."/>
            <person name="Land M."/>
            <person name="Hauser L."/>
            <person name="Chang Y.J."/>
            <person name="Jeffries C.D."/>
            <person name="Bristow J."/>
            <person name="Eisen J.A."/>
            <person name="Markowitz V."/>
            <person name="Hugenholtz P."/>
            <person name="Kyrpides N.C."/>
            <person name="Klenk H.P."/>
        </authorList>
    </citation>
    <scope>NUCLEOTIDE SEQUENCE [LARGE SCALE GENOMIC DNA]</scope>
    <source>
        <strain evidence="4">DSM 44728 / CIP 108903 / NRRL B-16338 / NBRC 102104 / LLR-40K-21</strain>
    </source>
</reference>
<evidence type="ECO:0000313" key="4">
    <source>
        <dbReference type="Proteomes" id="UP000000844"/>
    </source>
</evidence>
<protein>
    <submittedName>
        <fullName evidence="3">Uncharacterized protein</fullName>
    </submittedName>
</protein>
<dbReference type="EMBL" id="CP001778">
    <property type="protein sequence ID" value="ADD44248.1"/>
    <property type="molecule type" value="Genomic_DNA"/>
</dbReference>
<dbReference type="HOGENOM" id="CLU_2588044_0_0_11"/>
<keyword evidence="2" id="KW-0472">Membrane</keyword>
<feature type="region of interest" description="Disordered" evidence="1">
    <location>
        <begin position="1"/>
        <end position="24"/>
    </location>
</feature>
<feature type="transmembrane region" description="Helical" evidence="2">
    <location>
        <begin position="59"/>
        <end position="79"/>
    </location>
</feature>
<dbReference type="RefSeq" id="WP_013019819.1">
    <property type="nucleotide sequence ID" value="NC_013947.1"/>
</dbReference>
<accession>D3Q6K5</accession>
<dbReference type="eggNOG" id="ENOG502ZXQH">
    <property type="taxonomic scope" value="Bacteria"/>
</dbReference>
<evidence type="ECO:0000256" key="2">
    <source>
        <dbReference type="SAM" id="Phobius"/>
    </source>
</evidence>
<dbReference type="Proteomes" id="UP000000844">
    <property type="component" value="Chromosome"/>
</dbReference>
<organism evidence="3 4">
    <name type="scientific">Stackebrandtia nassauensis (strain DSM 44728 / CIP 108903 / NRRL B-16338 / NBRC 102104 / LLR-40K-21)</name>
    <dbReference type="NCBI Taxonomy" id="446470"/>
    <lineage>
        <taxon>Bacteria</taxon>
        <taxon>Bacillati</taxon>
        <taxon>Actinomycetota</taxon>
        <taxon>Actinomycetes</taxon>
        <taxon>Glycomycetales</taxon>
        <taxon>Glycomycetaceae</taxon>
        <taxon>Stackebrandtia</taxon>
    </lineage>
</organism>
<dbReference type="OrthoDB" id="5197655at2"/>
<evidence type="ECO:0000256" key="1">
    <source>
        <dbReference type="SAM" id="MobiDB-lite"/>
    </source>
</evidence>
<evidence type="ECO:0000313" key="3">
    <source>
        <dbReference type="EMBL" id="ADD44248.1"/>
    </source>
</evidence>
<dbReference type="STRING" id="446470.Snas_4604"/>
<dbReference type="AlphaFoldDB" id="D3Q6K5"/>
<proteinExistence type="predicted"/>
<dbReference type="KEGG" id="sna:Snas_4604"/>
<gene>
    <name evidence="3" type="ordered locus">Snas_4604</name>
</gene>
<keyword evidence="2" id="KW-1133">Transmembrane helix</keyword>
<keyword evidence="2" id="KW-0812">Transmembrane</keyword>